<feature type="coiled-coil region" evidence="1">
    <location>
        <begin position="85"/>
        <end position="115"/>
    </location>
</feature>
<dbReference type="PANTHER" id="PTHR33318:SF22">
    <property type="entry name" value="SUPPRESSOR PROTEIN SRP40-LIKE ISOFORM X1"/>
    <property type="match status" value="1"/>
</dbReference>
<feature type="region of interest" description="Disordered" evidence="2">
    <location>
        <begin position="1"/>
        <end position="32"/>
    </location>
</feature>
<reference evidence="3 4" key="1">
    <citation type="submission" date="2024-11" db="EMBL/GenBank/DDBJ databases">
        <title>A near-complete genome assembly of Cinchona calisaya.</title>
        <authorList>
            <person name="Lian D.C."/>
            <person name="Zhao X.W."/>
            <person name="Wei L."/>
        </authorList>
    </citation>
    <scope>NUCLEOTIDE SEQUENCE [LARGE SCALE GENOMIC DNA]</scope>
    <source>
        <tissue evidence="3">Nenye</tissue>
    </source>
</reference>
<dbReference type="EMBL" id="JBJUIK010000008">
    <property type="protein sequence ID" value="KAL3520999.1"/>
    <property type="molecule type" value="Genomic_DNA"/>
</dbReference>
<feature type="region of interest" description="Disordered" evidence="2">
    <location>
        <begin position="229"/>
        <end position="248"/>
    </location>
</feature>
<dbReference type="AlphaFoldDB" id="A0ABD2ZPH4"/>
<proteinExistence type="predicted"/>
<evidence type="ECO:0000313" key="4">
    <source>
        <dbReference type="Proteomes" id="UP001630127"/>
    </source>
</evidence>
<feature type="compositionally biased region" description="Polar residues" evidence="2">
    <location>
        <begin position="433"/>
        <end position="447"/>
    </location>
</feature>
<dbReference type="Proteomes" id="UP001630127">
    <property type="component" value="Unassembled WGS sequence"/>
</dbReference>
<comment type="caution">
    <text evidence="3">The sequence shown here is derived from an EMBL/GenBank/DDBJ whole genome shotgun (WGS) entry which is preliminary data.</text>
</comment>
<accession>A0ABD2ZPH4</accession>
<feature type="region of interest" description="Disordered" evidence="2">
    <location>
        <begin position="348"/>
        <end position="415"/>
    </location>
</feature>
<feature type="region of interest" description="Disordered" evidence="2">
    <location>
        <begin position="429"/>
        <end position="463"/>
    </location>
</feature>
<evidence type="ECO:0000256" key="1">
    <source>
        <dbReference type="SAM" id="Coils"/>
    </source>
</evidence>
<protein>
    <submittedName>
        <fullName evidence="3">Uncharacterized protein</fullName>
    </submittedName>
</protein>
<keyword evidence="1" id="KW-0175">Coiled coil</keyword>
<dbReference type="PANTHER" id="PTHR33318">
    <property type="entry name" value="ASPARTYL/GLUTAMYL-TRNA(ASN/GLN) AMIDOTRANSFERASE SUBUNIT"/>
    <property type="match status" value="1"/>
</dbReference>
<name>A0ABD2ZPH4_9GENT</name>
<gene>
    <name evidence="3" type="ORF">ACH5RR_019148</name>
</gene>
<organism evidence="3 4">
    <name type="scientific">Cinchona calisaya</name>
    <dbReference type="NCBI Taxonomy" id="153742"/>
    <lineage>
        <taxon>Eukaryota</taxon>
        <taxon>Viridiplantae</taxon>
        <taxon>Streptophyta</taxon>
        <taxon>Embryophyta</taxon>
        <taxon>Tracheophyta</taxon>
        <taxon>Spermatophyta</taxon>
        <taxon>Magnoliopsida</taxon>
        <taxon>eudicotyledons</taxon>
        <taxon>Gunneridae</taxon>
        <taxon>Pentapetalae</taxon>
        <taxon>asterids</taxon>
        <taxon>lamiids</taxon>
        <taxon>Gentianales</taxon>
        <taxon>Rubiaceae</taxon>
        <taxon>Cinchonoideae</taxon>
        <taxon>Cinchoneae</taxon>
        <taxon>Cinchona</taxon>
    </lineage>
</organism>
<evidence type="ECO:0000313" key="3">
    <source>
        <dbReference type="EMBL" id="KAL3520999.1"/>
    </source>
</evidence>
<feature type="compositionally biased region" description="Low complexity" evidence="2">
    <location>
        <begin position="353"/>
        <end position="366"/>
    </location>
</feature>
<evidence type="ECO:0000256" key="2">
    <source>
        <dbReference type="SAM" id="MobiDB-lite"/>
    </source>
</evidence>
<feature type="compositionally biased region" description="Basic and acidic residues" evidence="2">
    <location>
        <begin position="125"/>
        <end position="157"/>
    </location>
</feature>
<feature type="region of interest" description="Disordered" evidence="2">
    <location>
        <begin position="124"/>
        <end position="160"/>
    </location>
</feature>
<dbReference type="InterPro" id="IPR039300">
    <property type="entry name" value="JASON"/>
</dbReference>
<sequence>MGCFSACFGSSKKHSKSKKHETSTSPNKDQNLCQSHEINQALLCTNQTAEESQIASPVKIIAEIEGANEEQLNTSFRKKVTFDLLLKTSEECQAQEEAKALIENEQKEKREEIKDNIVQDLLSDSTEKSKKEQNKAEADLLSDSTEKSKKEENKDEGDLLSDSTVSSLFTYPSNCRYKNCASSDDECVDMDFNNDVVDINHNDKNGCEDLVQEESSESLFSISIESRKQNSAAEMGEKEVSSPLKPQNARDRSLFVHSVLNPIENLSQWKASRSKTTSSMKNQENIKLEQEEEFTMPSGAKGIFNLDQENVIPFSEEPTLKQTNEQRSKRFSNGVKNGEVEVDTSLSSWLLGSEKSPGSVGNSSSSKRTKSPKSFEDRPILGVLTVEDLKQMSKSATPSPRRSPSHHSPDEMPIIGTVGSYWRRTGETMDADTYSSGKGTSGASCKSRQCRKGGKNGHSTPFQARLERAVDAATAQV</sequence>
<feature type="region of interest" description="Disordered" evidence="2">
    <location>
        <begin position="316"/>
        <end position="336"/>
    </location>
</feature>
<keyword evidence="4" id="KW-1185">Reference proteome</keyword>